<feature type="non-terminal residue" evidence="4">
    <location>
        <position position="1"/>
    </location>
</feature>
<keyword evidence="1" id="KW-0862">Zinc</keyword>
<keyword evidence="1" id="KW-0479">Metal-binding</keyword>
<dbReference type="PANTHER" id="PTHR33845">
    <property type="entry name" value="C2H2-TYPE DOMAIN-CONTAINING PROTEIN"/>
    <property type="match status" value="1"/>
</dbReference>
<keyword evidence="1" id="KW-0863">Zinc-finger</keyword>
<evidence type="ECO:0000259" key="3">
    <source>
        <dbReference type="PROSITE" id="PS50157"/>
    </source>
</evidence>
<dbReference type="EMBL" id="CAJNOR010008223">
    <property type="protein sequence ID" value="CAF1630308.1"/>
    <property type="molecule type" value="Genomic_DNA"/>
</dbReference>
<feature type="compositionally biased region" description="Acidic residues" evidence="2">
    <location>
        <begin position="185"/>
        <end position="195"/>
    </location>
</feature>
<organism evidence="4 5">
    <name type="scientific">Adineta ricciae</name>
    <name type="common">Rotifer</name>
    <dbReference type="NCBI Taxonomy" id="249248"/>
    <lineage>
        <taxon>Eukaryota</taxon>
        <taxon>Metazoa</taxon>
        <taxon>Spiralia</taxon>
        <taxon>Gnathifera</taxon>
        <taxon>Rotifera</taxon>
        <taxon>Eurotatoria</taxon>
        <taxon>Bdelloidea</taxon>
        <taxon>Adinetida</taxon>
        <taxon>Adinetidae</taxon>
        <taxon>Adineta</taxon>
    </lineage>
</organism>
<comment type="caution">
    <text evidence="4">The sequence shown here is derived from an EMBL/GenBank/DDBJ whole genome shotgun (WGS) entry which is preliminary data.</text>
</comment>
<feature type="region of interest" description="Disordered" evidence="2">
    <location>
        <begin position="972"/>
        <end position="1037"/>
    </location>
</feature>
<feature type="region of interest" description="Disordered" evidence="2">
    <location>
        <begin position="175"/>
        <end position="195"/>
    </location>
</feature>
<accession>A0A816D5F6</accession>
<dbReference type="GO" id="GO:0008270">
    <property type="term" value="F:zinc ion binding"/>
    <property type="evidence" value="ECO:0007669"/>
    <property type="project" value="UniProtKB-KW"/>
</dbReference>
<evidence type="ECO:0000313" key="4">
    <source>
        <dbReference type="EMBL" id="CAF1630308.1"/>
    </source>
</evidence>
<dbReference type="PROSITE" id="PS50157">
    <property type="entry name" value="ZINC_FINGER_C2H2_2"/>
    <property type="match status" value="1"/>
</dbReference>
<name>A0A816D5F6_ADIRI</name>
<evidence type="ECO:0000256" key="2">
    <source>
        <dbReference type="SAM" id="MobiDB-lite"/>
    </source>
</evidence>
<dbReference type="PROSITE" id="PS00028">
    <property type="entry name" value="ZINC_FINGER_C2H2_1"/>
    <property type="match status" value="1"/>
</dbReference>
<dbReference type="PANTHER" id="PTHR33845:SF1">
    <property type="entry name" value="C2H2-TYPE DOMAIN-CONTAINING PROTEIN"/>
    <property type="match status" value="1"/>
</dbReference>
<feature type="compositionally biased region" description="Polar residues" evidence="2">
    <location>
        <begin position="1011"/>
        <end position="1028"/>
    </location>
</feature>
<proteinExistence type="predicted"/>
<sequence length="1055" mass="120299">INSKMNIEMSSTTDENEVDSIRGCCLWNTFGSCTFYGHTNEECSLPVLVADLTDDMTDYLRHLNVITRSQVMNNPVLERDLILNRLCQHVDVEKVDLQICPLHRYTFGIGWRIHNRCHHSDHKVTFQESNLSEQKKRKSKSKLRVASLNVVKKISGFPYGGKICDMHRKQTYKSSSVNNNFDENYTTDDESDDTDSISSFQSFAFDDDSSRDKVHNILVELDQSPIKSQSRIPLEEQTPGALRRLIAKLRQTVSAAATMAASAIAPGQADQLIDLAGLDGVVAPRSPMNQSDTATDDNFLAHLIGMYREYEEKHFPYDEKVRLLALIPKNWNLSTGEIARRFDCTIHAVKASRRLVGATTTPLHVEERPRIIRQRFEPNQIDHFLTWLISTNMLVSVAWGSTYLKLENGSTLNIPRQILQAKRSHAIHQYKIHCSEVNFQPLSDRKLLYLLESIKTRSQKAISGMDDFAKAAAESWENYFIGTLGCLHVGYLFDDIENLIDQEPDEENRNELKYDFGLAIEHIYEMFRHRIRTVQQDLVKSKMLSSMPNTTAFHTIDWAQKILPQWFREGQTAYFGKKGMSALVGSFIFYDTSMTLITRTYILCLTRCDQTEQATLSGGFLILKQFQNDYQHINSLVKRSDNASVLGGRATPEGEWSLSDSLGIKIIMRDYSEVQAGKDICDRIAGASKMRMKAYLHAGNDVVNASQIKRGMEYCGGIKNVKVAVGEMINNVCAIDSYHIADISMIRNIVYNDYHMVLRKASEIGPGRILKFKALNIPINMKLIEPFEPSNCDNNNNNVHVRNRQRNDRNYTSFFFCSNDACIESFQSEDELLVHESIGQHTTKDSTLSANDTAKVLLFEKMRSGTSHFQLASQTTTTSNLPNYIPKRFSIFEKLGWGLRIRKQPQRIDTSIKEFIQNIYEKEMRNGRKIVPEEYVRLIRSARNSDGTKRFAISQYITSTQVLTQLRRLANSKKSKKDHSDLMPSDSAINTVSHRSDKNSTTSSSKHSSHLQNTTSASNSKNNQQYDSTDSELDDNDFDAIDNMEQFDNIREQFD</sequence>
<dbReference type="AlphaFoldDB" id="A0A816D5F6"/>
<gene>
    <name evidence="4" type="ORF">XAT740_LOCUS51538</name>
</gene>
<evidence type="ECO:0000256" key="1">
    <source>
        <dbReference type="PROSITE-ProRule" id="PRU00042"/>
    </source>
</evidence>
<feature type="domain" description="C2H2-type" evidence="3">
    <location>
        <begin position="815"/>
        <end position="846"/>
    </location>
</feature>
<feature type="compositionally biased region" description="Polar residues" evidence="2">
    <location>
        <begin position="175"/>
        <end position="184"/>
    </location>
</feature>
<keyword evidence="5" id="KW-1185">Reference proteome</keyword>
<dbReference type="InterPro" id="IPR013087">
    <property type="entry name" value="Znf_C2H2_type"/>
</dbReference>
<reference evidence="4" key="1">
    <citation type="submission" date="2021-02" db="EMBL/GenBank/DDBJ databases">
        <authorList>
            <person name="Nowell W R."/>
        </authorList>
    </citation>
    <scope>NUCLEOTIDE SEQUENCE</scope>
</reference>
<evidence type="ECO:0000313" key="5">
    <source>
        <dbReference type="Proteomes" id="UP000663828"/>
    </source>
</evidence>
<protein>
    <recommendedName>
        <fullName evidence="3">C2H2-type domain-containing protein</fullName>
    </recommendedName>
</protein>
<dbReference type="Proteomes" id="UP000663828">
    <property type="component" value="Unassembled WGS sequence"/>
</dbReference>